<feature type="transmembrane region" description="Helical" evidence="7">
    <location>
        <begin position="15"/>
        <end position="35"/>
    </location>
</feature>
<keyword evidence="5 7" id="KW-1133">Transmembrane helix</keyword>
<protein>
    <submittedName>
        <fullName evidence="8">Hemolysin III family protein</fullName>
    </submittedName>
</protein>
<evidence type="ECO:0000256" key="5">
    <source>
        <dbReference type="ARBA" id="ARBA00022989"/>
    </source>
</evidence>
<comment type="similarity">
    <text evidence="2">Belongs to the UPF0073 (Hly-III) family.</text>
</comment>
<evidence type="ECO:0000313" key="8">
    <source>
        <dbReference type="EMBL" id="MFD0990838.1"/>
    </source>
</evidence>
<keyword evidence="3" id="KW-1003">Cell membrane</keyword>
<evidence type="ECO:0000256" key="6">
    <source>
        <dbReference type="ARBA" id="ARBA00023136"/>
    </source>
</evidence>
<feature type="transmembrane region" description="Helical" evidence="7">
    <location>
        <begin position="82"/>
        <end position="100"/>
    </location>
</feature>
<evidence type="ECO:0000256" key="2">
    <source>
        <dbReference type="ARBA" id="ARBA00008488"/>
    </source>
</evidence>
<dbReference type="NCBIfam" id="TIGR01065">
    <property type="entry name" value="hlyIII"/>
    <property type="match status" value="1"/>
</dbReference>
<dbReference type="EMBL" id="JBHTJI010000022">
    <property type="protein sequence ID" value="MFD0990838.1"/>
    <property type="molecule type" value="Genomic_DNA"/>
</dbReference>
<evidence type="ECO:0000256" key="7">
    <source>
        <dbReference type="SAM" id="Phobius"/>
    </source>
</evidence>
<name>A0ABW3JK24_9FLAO</name>
<dbReference type="RefSeq" id="WP_379926483.1">
    <property type="nucleotide sequence ID" value="NZ_JBHTJI010000022.1"/>
</dbReference>
<reference evidence="9" key="1">
    <citation type="journal article" date="2019" name="Int. J. Syst. Evol. Microbiol.">
        <title>The Global Catalogue of Microorganisms (GCM) 10K type strain sequencing project: providing services to taxonomists for standard genome sequencing and annotation.</title>
        <authorList>
            <consortium name="The Broad Institute Genomics Platform"/>
            <consortium name="The Broad Institute Genome Sequencing Center for Infectious Disease"/>
            <person name="Wu L."/>
            <person name="Ma J."/>
        </authorList>
    </citation>
    <scope>NUCLEOTIDE SEQUENCE [LARGE SCALE GENOMIC DNA]</scope>
    <source>
        <strain evidence="9">CCUG 62414</strain>
    </source>
</reference>
<gene>
    <name evidence="8" type="ORF">ACFQ1R_12085</name>
</gene>
<dbReference type="PANTHER" id="PTHR20855:SF3">
    <property type="entry name" value="LD03007P"/>
    <property type="match status" value="1"/>
</dbReference>
<evidence type="ECO:0000313" key="9">
    <source>
        <dbReference type="Proteomes" id="UP001597061"/>
    </source>
</evidence>
<feature type="transmembrane region" description="Helical" evidence="7">
    <location>
        <begin position="42"/>
        <end position="62"/>
    </location>
</feature>
<comment type="caution">
    <text evidence="8">The sequence shown here is derived from an EMBL/GenBank/DDBJ whole genome shotgun (WGS) entry which is preliminary data.</text>
</comment>
<dbReference type="Proteomes" id="UP001597061">
    <property type="component" value="Unassembled WGS sequence"/>
</dbReference>
<evidence type="ECO:0000256" key="4">
    <source>
        <dbReference type="ARBA" id="ARBA00022692"/>
    </source>
</evidence>
<keyword evidence="6 7" id="KW-0472">Membrane</keyword>
<feature type="transmembrane region" description="Helical" evidence="7">
    <location>
        <begin position="132"/>
        <end position="149"/>
    </location>
</feature>
<dbReference type="InterPro" id="IPR004254">
    <property type="entry name" value="AdipoR/HlyIII-related"/>
</dbReference>
<keyword evidence="4 7" id="KW-0812">Transmembrane</keyword>
<feature type="transmembrane region" description="Helical" evidence="7">
    <location>
        <begin position="107"/>
        <end position="126"/>
    </location>
</feature>
<keyword evidence="9" id="KW-1185">Reference proteome</keyword>
<dbReference type="PANTHER" id="PTHR20855">
    <property type="entry name" value="ADIPOR/PROGESTIN RECEPTOR-RELATED"/>
    <property type="match status" value="1"/>
</dbReference>
<dbReference type="Pfam" id="PF03006">
    <property type="entry name" value="HlyIII"/>
    <property type="match status" value="1"/>
</dbReference>
<feature type="transmembrane region" description="Helical" evidence="7">
    <location>
        <begin position="187"/>
        <end position="209"/>
    </location>
</feature>
<organism evidence="8 9">
    <name type="scientific">Mariniflexile jejuense</name>
    <dbReference type="NCBI Taxonomy" id="1173582"/>
    <lineage>
        <taxon>Bacteria</taxon>
        <taxon>Pseudomonadati</taxon>
        <taxon>Bacteroidota</taxon>
        <taxon>Flavobacteriia</taxon>
        <taxon>Flavobacteriales</taxon>
        <taxon>Flavobacteriaceae</taxon>
        <taxon>Mariniflexile</taxon>
    </lineage>
</organism>
<comment type="subcellular location">
    <subcellularLocation>
        <location evidence="1">Cell membrane</location>
        <topology evidence="1">Multi-pass membrane protein</topology>
    </subcellularLocation>
</comment>
<feature type="transmembrane region" description="Helical" evidence="7">
    <location>
        <begin position="161"/>
        <end position="181"/>
    </location>
</feature>
<sequence>MLVYKQTPLQERLNAITHAIGAIFGVLGLISLIIFNGNKTNWSLFSVIVYGLSLIILFTASTLYHSVKDTVKKHYFRIVDHISIYLLIAGTYTPVLLITLHDSLGWTLFYVVWGIAAFGVILKLFFTGKFEIFSTLLYLVMGWLIVFDFTNLSKLMHSNGVLLLFAGGLAYTVGILFYAIKKIPYNHVIWHVFVLAGAVFHFFMIFFYVI</sequence>
<evidence type="ECO:0000256" key="1">
    <source>
        <dbReference type="ARBA" id="ARBA00004651"/>
    </source>
</evidence>
<proteinExistence type="inferred from homology"/>
<evidence type="ECO:0000256" key="3">
    <source>
        <dbReference type="ARBA" id="ARBA00022475"/>
    </source>
</evidence>
<accession>A0ABW3JK24</accession>
<dbReference type="InterPro" id="IPR005744">
    <property type="entry name" value="Hy-lIII"/>
</dbReference>